<evidence type="ECO:0008006" key="3">
    <source>
        <dbReference type="Google" id="ProtNLM"/>
    </source>
</evidence>
<comment type="caution">
    <text evidence="1">The sequence shown here is derived from an EMBL/GenBank/DDBJ whole genome shotgun (WGS) entry which is preliminary data.</text>
</comment>
<dbReference type="AlphaFoldDB" id="A0AAW5YTR0"/>
<reference evidence="1" key="1">
    <citation type="submission" date="2023-01" db="EMBL/GenBank/DDBJ databases">
        <title>Sequencing of the bacterial strains from artisanal fermented milk Matsoni.</title>
        <authorList>
            <person name="Rozman V."/>
            <person name="Accetto T."/>
            <person name="Bogovic Matijasic B."/>
        </authorList>
    </citation>
    <scope>NUCLEOTIDE SEQUENCE</scope>
    <source>
        <strain evidence="1">Lbl333</strain>
    </source>
</reference>
<evidence type="ECO:0000313" key="1">
    <source>
        <dbReference type="EMBL" id="MDA3767281.1"/>
    </source>
</evidence>
<name>A0AAW5YTR0_9LACO</name>
<accession>A0AAW5YTR0</accession>
<organism evidence="1 2">
    <name type="scientific">Lactobacillus delbrueckii</name>
    <dbReference type="NCBI Taxonomy" id="1584"/>
    <lineage>
        <taxon>Bacteria</taxon>
        <taxon>Bacillati</taxon>
        <taxon>Bacillota</taxon>
        <taxon>Bacilli</taxon>
        <taxon>Lactobacillales</taxon>
        <taxon>Lactobacillaceae</taxon>
        <taxon>Lactobacillus</taxon>
    </lineage>
</organism>
<dbReference type="Proteomes" id="UP001210502">
    <property type="component" value="Unassembled WGS sequence"/>
</dbReference>
<protein>
    <recommendedName>
        <fullName evidence="3">Transposase</fullName>
    </recommendedName>
</protein>
<proteinExistence type="predicted"/>
<gene>
    <name evidence="1" type="ORF">PF586_02080</name>
</gene>
<dbReference type="RefSeq" id="WP_155760707.1">
    <property type="nucleotide sequence ID" value="NZ_JAQIEY010000004.1"/>
</dbReference>
<evidence type="ECO:0000313" key="2">
    <source>
        <dbReference type="Proteomes" id="UP001210502"/>
    </source>
</evidence>
<sequence>MISQKCTSWSEKTIDYLFNHICARFGAIFRAKVIANAMDYFFDRFYAPFAIENSRKFKSSIPSREKTCRDTAYLLINPTAVPS</sequence>
<dbReference type="EMBL" id="JAQIEY010000004">
    <property type="protein sequence ID" value="MDA3767281.1"/>
    <property type="molecule type" value="Genomic_DNA"/>
</dbReference>